<accession>A0ABY4RP01</accession>
<keyword evidence="4 6" id="KW-1133">Transmembrane helix</keyword>
<dbReference type="InterPro" id="IPR003740">
    <property type="entry name" value="YitT"/>
</dbReference>
<keyword evidence="3 6" id="KW-0812">Transmembrane</keyword>
<evidence type="ECO:0000313" key="9">
    <source>
        <dbReference type="Proteomes" id="UP001057134"/>
    </source>
</evidence>
<feature type="transmembrane region" description="Helical" evidence="6">
    <location>
        <begin position="102"/>
        <end position="120"/>
    </location>
</feature>
<organism evidence="8 9">
    <name type="scientific">Paenibacillus konkukensis</name>
    <dbReference type="NCBI Taxonomy" id="2020716"/>
    <lineage>
        <taxon>Bacteria</taxon>
        <taxon>Bacillati</taxon>
        <taxon>Bacillota</taxon>
        <taxon>Bacilli</taxon>
        <taxon>Bacillales</taxon>
        <taxon>Paenibacillaceae</taxon>
        <taxon>Paenibacillus</taxon>
    </lineage>
</organism>
<comment type="subcellular location">
    <subcellularLocation>
        <location evidence="1">Cell membrane</location>
        <topology evidence="1">Multi-pass membrane protein</topology>
    </subcellularLocation>
</comment>
<dbReference type="EMBL" id="CP027059">
    <property type="protein sequence ID" value="UQZ84162.1"/>
    <property type="molecule type" value="Genomic_DNA"/>
</dbReference>
<name>A0ABY4RP01_9BACL</name>
<keyword evidence="5 6" id="KW-0472">Membrane</keyword>
<proteinExistence type="predicted"/>
<dbReference type="PIRSF" id="PIRSF006483">
    <property type="entry name" value="Membrane_protein_YitT"/>
    <property type="match status" value="1"/>
</dbReference>
<protein>
    <recommendedName>
        <fullName evidence="7">DUF2179 domain-containing protein</fullName>
    </recommendedName>
</protein>
<evidence type="ECO:0000256" key="3">
    <source>
        <dbReference type="ARBA" id="ARBA00022692"/>
    </source>
</evidence>
<evidence type="ECO:0000259" key="7">
    <source>
        <dbReference type="Pfam" id="PF10035"/>
    </source>
</evidence>
<gene>
    <name evidence="8" type="ORF">SK3146_03395</name>
</gene>
<dbReference type="CDD" id="cd16380">
    <property type="entry name" value="YitT_C"/>
    <property type="match status" value="1"/>
</dbReference>
<dbReference type="InterPro" id="IPR019264">
    <property type="entry name" value="DUF2179"/>
</dbReference>
<evidence type="ECO:0000256" key="4">
    <source>
        <dbReference type="ARBA" id="ARBA00022989"/>
    </source>
</evidence>
<dbReference type="Gene3D" id="3.30.70.120">
    <property type="match status" value="1"/>
</dbReference>
<evidence type="ECO:0000256" key="1">
    <source>
        <dbReference type="ARBA" id="ARBA00004651"/>
    </source>
</evidence>
<evidence type="ECO:0000256" key="6">
    <source>
        <dbReference type="SAM" id="Phobius"/>
    </source>
</evidence>
<evidence type="ECO:0000256" key="5">
    <source>
        <dbReference type="ARBA" id="ARBA00023136"/>
    </source>
</evidence>
<sequence>MLQIRRYLLIAAGTFAVALAFNWFAGPNHIAAGGMSGTALLIGSLLHIEPSVPLWIGSLLILAVSVYFLGLRSLAVSAAGSVLLPLFVYATRHWPPLTDNPLLAAIYGGLMTGAGLGLVFRAHGNTGGFTLIAQLLHRWLGVKHSQAIMAMDSAVVLSAGLLFSPEQALYALIGVFATRKSMDLVLKLQRASKVAYIISSARCEEALSRAVLHDLDRGLTKIAGTGGYTDDLRVILMIVLAASEARRLKLLVQSIDPQAFMIVCDADDVAGEGFPEHPVIRRSRKRRQLTV</sequence>
<feature type="transmembrane region" description="Helical" evidence="6">
    <location>
        <begin position="60"/>
        <end position="90"/>
    </location>
</feature>
<evidence type="ECO:0000313" key="8">
    <source>
        <dbReference type="EMBL" id="UQZ84162.1"/>
    </source>
</evidence>
<dbReference type="InterPro" id="IPR015867">
    <property type="entry name" value="N-reg_PII/ATP_PRibTrfase_C"/>
</dbReference>
<keyword evidence="2" id="KW-1003">Cell membrane</keyword>
<feature type="transmembrane region" description="Helical" evidence="6">
    <location>
        <begin position="7"/>
        <end position="24"/>
    </location>
</feature>
<dbReference type="InterPro" id="IPR051461">
    <property type="entry name" value="UPF0750_membrane"/>
</dbReference>
<evidence type="ECO:0000256" key="2">
    <source>
        <dbReference type="ARBA" id="ARBA00022475"/>
    </source>
</evidence>
<dbReference type="PANTHER" id="PTHR33545">
    <property type="entry name" value="UPF0750 MEMBRANE PROTEIN YITT-RELATED"/>
    <property type="match status" value="1"/>
</dbReference>
<dbReference type="Pfam" id="PF10035">
    <property type="entry name" value="DUF2179"/>
    <property type="match status" value="1"/>
</dbReference>
<reference evidence="8" key="1">
    <citation type="submission" date="2018-02" db="EMBL/GenBank/DDBJ databases">
        <authorList>
            <person name="Kim S.-K."/>
            <person name="Jung H.-I."/>
            <person name="Lee S.-W."/>
        </authorList>
    </citation>
    <scope>NUCLEOTIDE SEQUENCE</scope>
    <source>
        <strain evidence="8">SK3146</strain>
    </source>
</reference>
<feature type="domain" description="DUF2179" evidence="7">
    <location>
        <begin position="217"/>
        <end position="271"/>
    </location>
</feature>
<dbReference type="Pfam" id="PF02588">
    <property type="entry name" value="YitT_membrane"/>
    <property type="match status" value="1"/>
</dbReference>
<dbReference type="PANTHER" id="PTHR33545:SF9">
    <property type="entry name" value="UPF0750 MEMBRANE PROTEIN YITE"/>
    <property type="match status" value="1"/>
</dbReference>
<dbReference type="Proteomes" id="UP001057134">
    <property type="component" value="Chromosome"/>
</dbReference>
<keyword evidence="9" id="KW-1185">Reference proteome</keyword>
<reference evidence="8" key="2">
    <citation type="journal article" date="2021" name="J Anim Sci Technol">
        <title>Complete genome sequence of Paenibacillus konkukensis sp. nov. SK3146 as a potential probiotic strain.</title>
        <authorList>
            <person name="Jung H.I."/>
            <person name="Park S."/>
            <person name="Niu K.M."/>
            <person name="Lee S.W."/>
            <person name="Kothari D."/>
            <person name="Yi K.J."/>
            <person name="Kim S.K."/>
        </authorList>
    </citation>
    <scope>NUCLEOTIDE SEQUENCE</scope>
    <source>
        <strain evidence="8">SK3146</strain>
    </source>
</reference>